<evidence type="ECO:0000256" key="2">
    <source>
        <dbReference type="ARBA" id="ARBA00005840"/>
    </source>
</evidence>
<evidence type="ECO:0000256" key="4">
    <source>
        <dbReference type="ARBA" id="ARBA00022748"/>
    </source>
</evidence>
<dbReference type="InterPro" id="IPR045062">
    <property type="entry name" value="Cyt_c_biogenesis_CcsA/CcmC"/>
</dbReference>
<evidence type="ECO:0000256" key="8">
    <source>
        <dbReference type="SAM" id="Phobius"/>
    </source>
</evidence>
<evidence type="ECO:0000256" key="3">
    <source>
        <dbReference type="ARBA" id="ARBA00022692"/>
    </source>
</evidence>
<dbReference type="AlphaFoldDB" id="A0A3B0SAV1"/>
<feature type="transmembrane region" description="Helical" evidence="8">
    <location>
        <begin position="21"/>
        <end position="41"/>
    </location>
</feature>
<dbReference type="GO" id="GO:0015232">
    <property type="term" value="F:heme transmembrane transporter activity"/>
    <property type="evidence" value="ECO:0007669"/>
    <property type="project" value="InterPro"/>
</dbReference>
<keyword evidence="3 8" id="KW-0812">Transmembrane</keyword>
<dbReference type="Pfam" id="PF01578">
    <property type="entry name" value="Cytochrom_C_asm"/>
    <property type="match status" value="1"/>
</dbReference>
<reference evidence="10" key="1">
    <citation type="submission" date="2018-06" db="EMBL/GenBank/DDBJ databases">
        <authorList>
            <person name="Zhirakovskaya E."/>
        </authorList>
    </citation>
    <scope>NUCLEOTIDE SEQUENCE</scope>
</reference>
<sequence>MLSYFANPVRFQALCKVLVPLLGVAALLLIVPAWIMGLFVVPIDYQQGEAFRIIYVHVPAVMLASIAYGFLAAASFVSFVWRHSLADSAAKAAAPVGAAITFLGLVTGALWGKPMWGAYWVWDARLTSTLVMLFLFIGYMAIRSAIRDENASARIGAITAMAGAINLPIIKFSVDWWSSLHQPASLLRAGGSGIDGSMLPPLLMVIAGYICLFGWLVLLKMLTEIDQRRTQKLRQQNSNRTGSTASAQTTDNPDA</sequence>
<feature type="transmembrane region" description="Helical" evidence="8">
    <location>
        <begin position="124"/>
        <end position="142"/>
    </location>
</feature>
<dbReference type="InterPro" id="IPR003557">
    <property type="entry name" value="Cyt_c_biogenesis_CcmC"/>
</dbReference>
<gene>
    <name evidence="10" type="ORF">MNBD_ALPHA06-1857</name>
</gene>
<evidence type="ECO:0000256" key="5">
    <source>
        <dbReference type="ARBA" id="ARBA00022989"/>
    </source>
</evidence>
<keyword evidence="5 8" id="KW-1133">Transmembrane helix</keyword>
<keyword evidence="4" id="KW-0201">Cytochrome c-type biogenesis</keyword>
<dbReference type="GO" id="GO:0005886">
    <property type="term" value="C:plasma membrane"/>
    <property type="evidence" value="ECO:0007669"/>
    <property type="project" value="TreeGrafter"/>
</dbReference>
<feature type="transmembrane region" description="Helical" evidence="8">
    <location>
        <begin position="92"/>
        <end position="112"/>
    </location>
</feature>
<dbReference type="PANTHER" id="PTHR30071:SF1">
    <property type="entry name" value="CYTOCHROME B_B6 PROTEIN-RELATED"/>
    <property type="match status" value="1"/>
</dbReference>
<dbReference type="GO" id="GO:0017004">
    <property type="term" value="P:cytochrome complex assembly"/>
    <property type="evidence" value="ECO:0007669"/>
    <property type="project" value="UniProtKB-KW"/>
</dbReference>
<dbReference type="PRINTS" id="PR01386">
    <property type="entry name" value="CCMCBIOGNSIS"/>
</dbReference>
<dbReference type="EMBL" id="UOEE01000319">
    <property type="protein sequence ID" value="VAW01410.1"/>
    <property type="molecule type" value="Genomic_DNA"/>
</dbReference>
<evidence type="ECO:0000259" key="9">
    <source>
        <dbReference type="Pfam" id="PF01578"/>
    </source>
</evidence>
<feature type="transmembrane region" description="Helical" evidence="8">
    <location>
        <begin position="154"/>
        <end position="178"/>
    </location>
</feature>
<evidence type="ECO:0000313" key="10">
    <source>
        <dbReference type="EMBL" id="VAW01410.1"/>
    </source>
</evidence>
<evidence type="ECO:0000256" key="6">
    <source>
        <dbReference type="ARBA" id="ARBA00023136"/>
    </source>
</evidence>
<feature type="region of interest" description="Disordered" evidence="7">
    <location>
        <begin position="231"/>
        <end position="255"/>
    </location>
</feature>
<proteinExistence type="inferred from homology"/>
<comment type="subcellular location">
    <subcellularLocation>
        <location evidence="1">Membrane</location>
        <topology evidence="1">Multi-pass membrane protein</topology>
    </subcellularLocation>
</comment>
<keyword evidence="6 8" id="KW-0472">Membrane</keyword>
<feature type="compositionally biased region" description="Polar residues" evidence="7">
    <location>
        <begin position="233"/>
        <end position="255"/>
    </location>
</feature>
<accession>A0A3B0SAV1</accession>
<evidence type="ECO:0000256" key="1">
    <source>
        <dbReference type="ARBA" id="ARBA00004141"/>
    </source>
</evidence>
<dbReference type="NCBIfam" id="TIGR01191">
    <property type="entry name" value="ccmC"/>
    <property type="match status" value="1"/>
</dbReference>
<comment type="similarity">
    <text evidence="2">Belongs to the CcmC/CycZ/HelC family.</text>
</comment>
<evidence type="ECO:0000256" key="7">
    <source>
        <dbReference type="SAM" id="MobiDB-lite"/>
    </source>
</evidence>
<dbReference type="GO" id="GO:0016829">
    <property type="term" value="F:lyase activity"/>
    <property type="evidence" value="ECO:0007669"/>
    <property type="project" value="UniProtKB-KW"/>
</dbReference>
<feature type="domain" description="Cytochrome c assembly protein" evidence="9">
    <location>
        <begin position="10"/>
        <end position="181"/>
    </location>
</feature>
<dbReference type="PANTHER" id="PTHR30071">
    <property type="entry name" value="HEME EXPORTER PROTEIN C"/>
    <property type="match status" value="1"/>
</dbReference>
<protein>
    <submittedName>
        <fullName evidence="10">Cytochrome c-type biogenesis protein CcmC, putative heme lyase for CcmE</fullName>
    </submittedName>
</protein>
<dbReference type="InterPro" id="IPR002541">
    <property type="entry name" value="Cyt_c_assembly"/>
</dbReference>
<dbReference type="GO" id="GO:0020037">
    <property type="term" value="F:heme binding"/>
    <property type="evidence" value="ECO:0007669"/>
    <property type="project" value="InterPro"/>
</dbReference>
<feature type="transmembrane region" description="Helical" evidence="8">
    <location>
        <begin position="198"/>
        <end position="219"/>
    </location>
</feature>
<name>A0A3B0SAV1_9ZZZZ</name>
<feature type="transmembrane region" description="Helical" evidence="8">
    <location>
        <begin position="53"/>
        <end position="80"/>
    </location>
</feature>
<organism evidence="10">
    <name type="scientific">hydrothermal vent metagenome</name>
    <dbReference type="NCBI Taxonomy" id="652676"/>
    <lineage>
        <taxon>unclassified sequences</taxon>
        <taxon>metagenomes</taxon>
        <taxon>ecological metagenomes</taxon>
    </lineage>
</organism>
<keyword evidence="10" id="KW-0456">Lyase</keyword>